<reference evidence="1 2" key="1">
    <citation type="submission" date="2018-01" db="EMBL/GenBank/DDBJ databases">
        <authorList>
            <person name="Gaut B.S."/>
            <person name="Morton B.R."/>
            <person name="Clegg M.T."/>
            <person name="Duvall M.R."/>
        </authorList>
    </citation>
    <scope>NUCLEOTIDE SEQUENCE [LARGE SCALE GENOMIC DNA]</scope>
    <source>
        <strain evidence="1">GP69</strain>
    </source>
</reference>
<evidence type="ECO:0000313" key="2">
    <source>
        <dbReference type="Proteomes" id="UP000236311"/>
    </source>
</evidence>
<dbReference type="EMBL" id="OFSM01000091">
    <property type="protein sequence ID" value="SOY32895.1"/>
    <property type="molecule type" value="Genomic_DNA"/>
</dbReference>
<sequence>MMSFEQVIDIFGDYLALDTEMEVCKSRYGYIRVEFHGTGELPGYCSGMVCRTPKELFDLLLSDYESYLEIQRTKGRRNVTEEDKNEITALCQSRLEKWEKGNAR</sequence>
<organism evidence="1 2">
    <name type="scientific">Acetatifactor muris</name>
    <dbReference type="NCBI Taxonomy" id="879566"/>
    <lineage>
        <taxon>Bacteria</taxon>
        <taxon>Bacillati</taxon>
        <taxon>Bacillota</taxon>
        <taxon>Clostridia</taxon>
        <taxon>Lachnospirales</taxon>
        <taxon>Lachnospiraceae</taxon>
        <taxon>Acetatifactor</taxon>
    </lineage>
</organism>
<dbReference type="Proteomes" id="UP000236311">
    <property type="component" value="Unassembled WGS sequence"/>
</dbReference>
<dbReference type="OrthoDB" id="9814692at2"/>
<gene>
    <name evidence="1" type="ORF">AMURIS_05663</name>
</gene>
<dbReference type="RefSeq" id="WP_016318082.1">
    <property type="nucleotide sequence ID" value="NZ_JANJZD010000058.1"/>
</dbReference>
<name>A0A2K4ZR14_9FIRM</name>
<proteinExistence type="predicted"/>
<keyword evidence="2" id="KW-1185">Reference proteome</keyword>
<accession>A0A2K4ZR14</accession>
<evidence type="ECO:0000313" key="1">
    <source>
        <dbReference type="EMBL" id="SOY32895.1"/>
    </source>
</evidence>
<dbReference type="AlphaFoldDB" id="A0A2K4ZR14"/>
<protein>
    <submittedName>
        <fullName evidence="1">Uncharacterized protein</fullName>
    </submittedName>
</protein>